<dbReference type="InterPro" id="IPR010992">
    <property type="entry name" value="IHF-like_DNA-bd_dom_sf"/>
</dbReference>
<dbReference type="InterPro" id="IPR000119">
    <property type="entry name" value="Hist_DNA-bd"/>
</dbReference>
<dbReference type="Gene3D" id="4.10.520.10">
    <property type="entry name" value="IHF-like DNA-binding proteins"/>
    <property type="match status" value="1"/>
</dbReference>
<evidence type="ECO:0000256" key="3">
    <source>
        <dbReference type="RuleBase" id="RU003939"/>
    </source>
</evidence>
<gene>
    <name evidence="4" type="ORF">ACD_80C00174G0020</name>
</gene>
<dbReference type="AlphaFoldDB" id="K1X3R4"/>
<dbReference type="SMART" id="SM00411">
    <property type="entry name" value="BHL"/>
    <property type="match status" value="1"/>
</dbReference>
<dbReference type="GO" id="GO:0003677">
    <property type="term" value="F:DNA binding"/>
    <property type="evidence" value="ECO:0007669"/>
    <property type="project" value="UniProtKB-KW"/>
</dbReference>
<dbReference type="Pfam" id="PF00216">
    <property type="entry name" value="Bac_DNA_binding"/>
    <property type="match status" value="1"/>
</dbReference>
<keyword evidence="1" id="KW-0226">DNA condensation</keyword>
<protein>
    <submittedName>
        <fullName evidence="4">DNA-binding protein HU</fullName>
    </submittedName>
</protein>
<proteinExistence type="inferred from homology"/>
<organism evidence="4">
    <name type="scientific">uncultured bacterium</name>
    <name type="common">gcode 4</name>
    <dbReference type="NCBI Taxonomy" id="1234023"/>
    <lineage>
        <taxon>Bacteria</taxon>
        <taxon>environmental samples</taxon>
    </lineage>
</organism>
<evidence type="ECO:0000256" key="2">
    <source>
        <dbReference type="ARBA" id="ARBA00023125"/>
    </source>
</evidence>
<comment type="similarity">
    <text evidence="3">Belongs to the bacterial histone-like protein family.</text>
</comment>
<dbReference type="GO" id="GO:0030261">
    <property type="term" value="P:chromosome condensation"/>
    <property type="evidence" value="ECO:0007669"/>
    <property type="project" value="UniProtKB-KW"/>
</dbReference>
<evidence type="ECO:0000313" key="4">
    <source>
        <dbReference type="EMBL" id="EKD24670.1"/>
    </source>
</evidence>
<comment type="caution">
    <text evidence="4">The sequence shown here is derived from an EMBL/GenBank/DDBJ whole genome shotgun (WGS) entry which is preliminary data.</text>
</comment>
<accession>K1X3R4</accession>
<keyword evidence="2 4" id="KW-0238">DNA-binding</keyword>
<reference evidence="4" key="1">
    <citation type="journal article" date="2012" name="Science">
        <title>Fermentation, hydrogen, and sulfur metabolism in multiple uncultivated bacterial phyla.</title>
        <authorList>
            <person name="Wrighton K.C."/>
            <person name="Thomas B.C."/>
            <person name="Sharon I."/>
            <person name="Miller C.S."/>
            <person name="Castelle C.J."/>
            <person name="VerBerkmoes N.C."/>
            <person name="Wilkins M.J."/>
            <person name="Hettich R.L."/>
            <person name="Lipton M.S."/>
            <person name="Williams K.H."/>
            <person name="Long P.E."/>
            <person name="Banfield J.F."/>
        </authorList>
    </citation>
    <scope>NUCLEOTIDE SEQUENCE [LARGE SCALE GENOMIC DNA]</scope>
</reference>
<dbReference type="PROSITE" id="PS00045">
    <property type="entry name" value="HISTONE_LIKE"/>
    <property type="match status" value="1"/>
</dbReference>
<dbReference type="CDD" id="cd13831">
    <property type="entry name" value="HU"/>
    <property type="match status" value="1"/>
</dbReference>
<evidence type="ECO:0000256" key="1">
    <source>
        <dbReference type="ARBA" id="ARBA00023067"/>
    </source>
</evidence>
<dbReference type="PANTHER" id="PTHR33175">
    <property type="entry name" value="DNA-BINDING PROTEIN HU"/>
    <property type="match status" value="1"/>
</dbReference>
<name>K1X3R4_9BACT</name>
<dbReference type="EMBL" id="AMFJ01036181">
    <property type="protein sequence ID" value="EKD24670.1"/>
    <property type="molecule type" value="Genomic_DNA"/>
</dbReference>
<dbReference type="PRINTS" id="PR01727">
    <property type="entry name" value="DNABINDINGHU"/>
</dbReference>
<sequence>MTKTALIASLAEQLGVSKKLASELVNSFIETVIGGVKKSGEVRIQGFGTFKASKRKAREGVNPQNPSQKIKIPAMKVVTFKAGSEFKGAVKKS</sequence>
<dbReference type="GO" id="GO:0030527">
    <property type="term" value="F:structural constituent of chromatin"/>
    <property type="evidence" value="ECO:0007669"/>
    <property type="project" value="InterPro"/>
</dbReference>
<dbReference type="InterPro" id="IPR020816">
    <property type="entry name" value="Histone-like_DNA-bd_CS"/>
</dbReference>
<dbReference type="PANTHER" id="PTHR33175:SF3">
    <property type="entry name" value="DNA-BINDING PROTEIN HU-BETA"/>
    <property type="match status" value="1"/>
</dbReference>
<dbReference type="SUPFAM" id="SSF47729">
    <property type="entry name" value="IHF-like DNA-binding proteins"/>
    <property type="match status" value="1"/>
</dbReference>